<evidence type="ECO:0000256" key="1">
    <source>
        <dbReference type="SAM" id="MobiDB-lite"/>
    </source>
</evidence>
<feature type="region of interest" description="Disordered" evidence="1">
    <location>
        <begin position="247"/>
        <end position="342"/>
    </location>
</feature>
<feature type="region of interest" description="Disordered" evidence="1">
    <location>
        <begin position="404"/>
        <end position="440"/>
    </location>
</feature>
<protein>
    <submittedName>
        <fullName evidence="2">Uncharacterized protein</fullName>
    </submittedName>
</protein>
<feature type="compositionally biased region" description="Pro residues" evidence="1">
    <location>
        <begin position="404"/>
        <end position="413"/>
    </location>
</feature>
<feature type="compositionally biased region" description="Low complexity" evidence="1">
    <location>
        <begin position="257"/>
        <end position="283"/>
    </location>
</feature>
<feature type="compositionally biased region" description="Gly residues" evidence="1">
    <location>
        <begin position="312"/>
        <end position="326"/>
    </location>
</feature>
<evidence type="ECO:0000313" key="3">
    <source>
        <dbReference type="Proteomes" id="UP001218218"/>
    </source>
</evidence>
<gene>
    <name evidence="2" type="ORF">DFH08DRAFT_1089314</name>
</gene>
<feature type="compositionally biased region" description="Basic residues" evidence="1">
    <location>
        <begin position="285"/>
        <end position="305"/>
    </location>
</feature>
<proteinExistence type="predicted"/>
<organism evidence="2 3">
    <name type="scientific">Mycena albidolilacea</name>
    <dbReference type="NCBI Taxonomy" id="1033008"/>
    <lineage>
        <taxon>Eukaryota</taxon>
        <taxon>Fungi</taxon>
        <taxon>Dikarya</taxon>
        <taxon>Basidiomycota</taxon>
        <taxon>Agaricomycotina</taxon>
        <taxon>Agaricomycetes</taxon>
        <taxon>Agaricomycetidae</taxon>
        <taxon>Agaricales</taxon>
        <taxon>Marasmiineae</taxon>
        <taxon>Mycenaceae</taxon>
        <taxon>Mycena</taxon>
    </lineage>
</organism>
<comment type="caution">
    <text evidence="2">The sequence shown here is derived from an EMBL/GenBank/DDBJ whole genome shotgun (WGS) entry which is preliminary data.</text>
</comment>
<reference evidence="2" key="1">
    <citation type="submission" date="2023-03" db="EMBL/GenBank/DDBJ databases">
        <title>Massive genome expansion in bonnet fungi (Mycena s.s.) driven by repeated elements and novel gene families across ecological guilds.</title>
        <authorList>
            <consortium name="Lawrence Berkeley National Laboratory"/>
            <person name="Harder C.B."/>
            <person name="Miyauchi S."/>
            <person name="Viragh M."/>
            <person name="Kuo A."/>
            <person name="Thoen E."/>
            <person name="Andreopoulos B."/>
            <person name="Lu D."/>
            <person name="Skrede I."/>
            <person name="Drula E."/>
            <person name="Henrissat B."/>
            <person name="Morin E."/>
            <person name="Kohler A."/>
            <person name="Barry K."/>
            <person name="LaButti K."/>
            <person name="Morin E."/>
            <person name="Salamov A."/>
            <person name="Lipzen A."/>
            <person name="Mereny Z."/>
            <person name="Hegedus B."/>
            <person name="Baldrian P."/>
            <person name="Stursova M."/>
            <person name="Weitz H."/>
            <person name="Taylor A."/>
            <person name="Grigoriev I.V."/>
            <person name="Nagy L.G."/>
            <person name="Martin F."/>
            <person name="Kauserud H."/>
        </authorList>
    </citation>
    <scope>NUCLEOTIDE SEQUENCE</scope>
    <source>
        <strain evidence="2">CBHHK002</strain>
    </source>
</reference>
<dbReference type="AlphaFoldDB" id="A0AAD6Z2E4"/>
<dbReference type="Proteomes" id="UP001218218">
    <property type="component" value="Unassembled WGS sequence"/>
</dbReference>
<dbReference type="EMBL" id="JARIHO010000102">
    <property type="protein sequence ID" value="KAJ7303828.1"/>
    <property type="molecule type" value="Genomic_DNA"/>
</dbReference>
<sequence>MREAQAWLRYRQFAFSSTSIPSTDEELCAIFPTERERKNPSLTAGPIILRSSCSTSVNLSNAVVAAVGAEPSQTYLSTADTPFGFAAARCTREYALHCRTQTLTFVQVQTGSPERERARLPPPVSSSASFTASCSTSSLFKLLVHTHISPCSPRSPRRAPGPPITHPLRRASISRTSLRRCRPLNPFRTGKPPSVLHVHIPHFCRLQHFFRICVEAATATAAEGPIRLHWRLFAIGVLIRAGRPRARAMDTAPPGPRNANAPPATAPRAVATVTAVRTGAPTPKKGVRRRPALPRATPHARRRGRSDRGGRGKGWGAARGRGGSRGGWVNEGESGAGPKASEDMKVGDAPYALRCLTRLCLAPEGTLAGCLGSGPGVVSSLGFSPSCGGVRRASVGRSRLGICSPPPAFPGPPQAHTRTSFSARDPASAPASASPPPYKTSHGASSSACARIPTCPHPAYPDAGCHTSTYVHESDRAILTWQ</sequence>
<accession>A0AAD6Z2E4</accession>
<feature type="compositionally biased region" description="Low complexity" evidence="1">
    <location>
        <begin position="420"/>
        <end position="432"/>
    </location>
</feature>
<evidence type="ECO:0000313" key="2">
    <source>
        <dbReference type="EMBL" id="KAJ7303828.1"/>
    </source>
</evidence>
<name>A0AAD6Z2E4_9AGAR</name>
<keyword evidence="3" id="KW-1185">Reference proteome</keyword>